<dbReference type="EMBL" id="JACAZF010000012">
    <property type="protein sequence ID" value="KAF7292006.1"/>
    <property type="molecule type" value="Genomic_DNA"/>
</dbReference>
<dbReference type="GeneID" id="59351281"/>
<comment type="caution">
    <text evidence="1">The sequence shown here is derived from an EMBL/GenBank/DDBJ whole genome shotgun (WGS) entry which is preliminary data.</text>
</comment>
<protein>
    <recommendedName>
        <fullName evidence="3">Aprataxin and PNK-like factor PBZ domain-containing protein</fullName>
    </recommendedName>
</protein>
<evidence type="ECO:0008006" key="3">
    <source>
        <dbReference type="Google" id="ProtNLM"/>
    </source>
</evidence>
<accession>A0A8H6VU44</accession>
<evidence type="ECO:0000313" key="2">
    <source>
        <dbReference type="Proteomes" id="UP000636479"/>
    </source>
</evidence>
<sequence length="445" mass="51640">MTRANSVPLTGDIWYHIMIHLHTLPSLQATLLTSRLFYTVFQAHRNSIMRAVASNMLGEHLPEAWRVVCCRHYDHTRPEAESDLKSIAFEDIHNGVTNMSNLNALHKNTQVVRKLEDLYSHMYDDRNSPISVLSPDESFRFQRALYRIFLYCKVFPGHLFKADDIAGQSDEVVAKIRNKRQTLLDVYSTEALYQIYSVVKFLGHIIERYCAEQMREPLLSTGPAGILRIWQAYSCEAVESEFDFELFHFWQENPVFEGYFSLPLENIWKKRGDPEYEQFAVPSTHILDNIVSKDATCPWCGYKAGLRMLNATNWTRLFVPIPTLLKSNLKRNPIAQEDVTSFTANVINSDAFGPFIVHLFSFTTHTAPEFDKWKSTDSYCFSCLLRFLEAHLWVWLLEEKLKAGWITPENCWYGWDCRTQTNRSHAERRNHFCAPTKGDSVGKLE</sequence>
<organism evidence="1 2">
    <name type="scientific">Mycena indigotica</name>
    <dbReference type="NCBI Taxonomy" id="2126181"/>
    <lineage>
        <taxon>Eukaryota</taxon>
        <taxon>Fungi</taxon>
        <taxon>Dikarya</taxon>
        <taxon>Basidiomycota</taxon>
        <taxon>Agaricomycotina</taxon>
        <taxon>Agaricomycetes</taxon>
        <taxon>Agaricomycetidae</taxon>
        <taxon>Agaricales</taxon>
        <taxon>Marasmiineae</taxon>
        <taxon>Mycenaceae</taxon>
        <taxon>Mycena</taxon>
    </lineage>
</organism>
<dbReference type="AlphaFoldDB" id="A0A8H6VU44"/>
<keyword evidence="2" id="KW-1185">Reference proteome</keyword>
<evidence type="ECO:0000313" key="1">
    <source>
        <dbReference type="EMBL" id="KAF7292006.1"/>
    </source>
</evidence>
<dbReference type="RefSeq" id="XP_037214733.1">
    <property type="nucleotide sequence ID" value="XM_037368765.1"/>
</dbReference>
<proteinExistence type="predicted"/>
<name>A0A8H6VU44_9AGAR</name>
<dbReference type="OrthoDB" id="2745518at2759"/>
<reference evidence="1" key="1">
    <citation type="submission" date="2020-05" db="EMBL/GenBank/DDBJ databases">
        <title>Mycena genomes resolve the evolution of fungal bioluminescence.</title>
        <authorList>
            <person name="Tsai I.J."/>
        </authorList>
    </citation>
    <scope>NUCLEOTIDE SEQUENCE</scope>
    <source>
        <strain evidence="1">171206Taipei</strain>
    </source>
</reference>
<gene>
    <name evidence="1" type="ORF">MIND_01226300</name>
</gene>
<dbReference type="Proteomes" id="UP000636479">
    <property type="component" value="Unassembled WGS sequence"/>
</dbReference>